<dbReference type="CDD" id="cd07233">
    <property type="entry name" value="GlxI_Zn"/>
    <property type="match status" value="1"/>
</dbReference>
<dbReference type="AlphaFoldDB" id="A0AAW1S4P9"/>
<dbReference type="PROSITE" id="PS00934">
    <property type="entry name" value="GLYOXALASE_I_1"/>
    <property type="match status" value="1"/>
</dbReference>
<dbReference type="PROSITE" id="PS51819">
    <property type="entry name" value="VOC"/>
    <property type="match status" value="1"/>
</dbReference>
<dbReference type="Pfam" id="PF00903">
    <property type="entry name" value="Glyoxalase"/>
    <property type="match status" value="1"/>
</dbReference>
<dbReference type="InterPro" id="IPR004360">
    <property type="entry name" value="Glyas_Fos-R_dOase_dom"/>
</dbReference>
<feature type="binding site" evidence="15">
    <location>
        <position position="135"/>
    </location>
    <ligand>
        <name>Zn(2+)</name>
        <dbReference type="ChEBI" id="CHEBI:29105"/>
        <note>ligand shared between dimeric partners</note>
    </ligand>
</feature>
<evidence type="ECO:0000256" key="15">
    <source>
        <dbReference type="PIRSR" id="PIRSR604361-3"/>
    </source>
</evidence>
<feature type="binding site" evidence="15">
    <location>
        <position position="69"/>
    </location>
    <ligand>
        <name>Zn(2+)</name>
        <dbReference type="ChEBI" id="CHEBI:29105"/>
        <note>ligand shared between dimeric partners</note>
    </ligand>
</feature>
<evidence type="ECO:0000313" key="17">
    <source>
        <dbReference type="EMBL" id="KAK9841365.1"/>
    </source>
</evidence>
<evidence type="ECO:0000256" key="13">
    <source>
        <dbReference type="ARBA" id="ARBA00048273"/>
    </source>
</evidence>
<organism evidence="17 18">
    <name type="scientific">Apatococcus lobatus</name>
    <dbReference type="NCBI Taxonomy" id="904363"/>
    <lineage>
        <taxon>Eukaryota</taxon>
        <taxon>Viridiplantae</taxon>
        <taxon>Chlorophyta</taxon>
        <taxon>core chlorophytes</taxon>
        <taxon>Trebouxiophyceae</taxon>
        <taxon>Chlorellales</taxon>
        <taxon>Chlorellaceae</taxon>
        <taxon>Apatococcus</taxon>
    </lineage>
</organism>
<dbReference type="GO" id="GO:0004462">
    <property type="term" value="F:lactoylglutathione lyase activity"/>
    <property type="evidence" value="ECO:0007669"/>
    <property type="project" value="UniProtKB-EC"/>
</dbReference>
<dbReference type="Proteomes" id="UP001438707">
    <property type="component" value="Unassembled WGS sequence"/>
</dbReference>
<dbReference type="EC" id="4.4.1.5" evidence="3"/>
<keyword evidence="7" id="KW-0456">Lyase</keyword>
<evidence type="ECO:0000256" key="6">
    <source>
        <dbReference type="ARBA" id="ARBA00022833"/>
    </source>
</evidence>
<evidence type="ECO:0000256" key="7">
    <source>
        <dbReference type="ARBA" id="ARBA00023239"/>
    </source>
</evidence>
<evidence type="ECO:0000256" key="12">
    <source>
        <dbReference type="ARBA" id="ARBA00033298"/>
    </source>
</evidence>
<evidence type="ECO:0000313" key="18">
    <source>
        <dbReference type="Proteomes" id="UP001438707"/>
    </source>
</evidence>
<comment type="pathway">
    <text evidence="1">Secondary metabolite metabolism; methylglyoxal degradation; (R)-lactate from methylglyoxal: step 1/2.</text>
</comment>
<gene>
    <name evidence="17" type="ORF">WJX74_004564</name>
</gene>
<dbReference type="InterPro" id="IPR004361">
    <property type="entry name" value="Glyoxalase_1"/>
</dbReference>
<dbReference type="Gene3D" id="3.10.180.10">
    <property type="entry name" value="2,3-Dihydroxybiphenyl 1,2-Dioxygenase, domain 1"/>
    <property type="match status" value="1"/>
</dbReference>
<feature type="domain" description="VOC" evidence="16">
    <location>
        <begin position="66"/>
        <end position="213"/>
    </location>
</feature>
<feature type="binding site" evidence="15">
    <location>
        <position position="163"/>
    </location>
    <ligand>
        <name>Zn(2+)</name>
        <dbReference type="ChEBI" id="CHEBI:29105"/>
        <note>ligand shared between dimeric partners</note>
    </ligand>
</feature>
<evidence type="ECO:0000256" key="1">
    <source>
        <dbReference type="ARBA" id="ARBA00005008"/>
    </source>
</evidence>
<comment type="similarity">
    <text evidence="2">Belongs to the glyoxalase I family.</text>
</comment>
<evidence type="ECO:0000256" key="14">
    <source>
        <dbReference type="PIRSR" id="PIRSR604361-1"/>
    </source>
</evidence>
<dbReference type="EMBL" id="JALJOS010000003">
    <property type="protein sequence ID" value="KAK9841365.1"/>
    <property type="molecule type" value="Genomic_DNA"/>
</dbReference>
<dbReference type="PANTHER" id="PTHR10374:SF30">
    <property type="entry name" value="LACTOYLGLUTATHIONE LYASE"/>
    <property type="match status" value="1"/>
</dbReference>
<dbReference type="InterPro" id="IPR037523">
    <property type="entry name" value="VOC_core"/>
</dbReference>
<evidence type="ECO:0000256" key="5">
    <source>
        <dbReference type="ARBA" id="ARBA00022723"/>
    </source>
</evidence>
<evidence type="ECO:0000256" key="4">
    <source>
        <dbReference type="ARBA" id="ARBA00018701"/>
    </source>
</evidence>
<evidence type="ECO:0000256" key="9">
    <source>
        <dbReference type="ARBA" id="ARBA00030537"/>
    </source>
</evidence>
<evidence type="ECO:0000256" key="11">
    <source>
        <dbReference type="ARBA" id="ARBA00032460"/>
    </source>
</evidence>
<evidence type="ECO:0000259" key="16">
    <source>
        <dbReference type="PROSITE" id="PS51819"/>
    </source>
</evidence>
<dbReference type="GO" id="GO:0046872">
    <property type="term" value="F:metal ion binding"/>
    <property type="evidence" value="ECO:0007669"/>
    <property type="project" value="UniProtKB-KW"/>
</dbReference>
<evidence type="ECO:0000256" key="3">
    <source>
        <dbReference type="ARBA" id="ARBA00012081"/>
    </source>
</evidence>
<dbReference type="InterPro" id="IPR029068">
    <property type="entry name" value="Glyas_Bleomycin-R_OHBP_Dase"/>
</dbReference>
<feature type="active site" description="Proton donor/acceptor" evidence="14">
    <location>
        <position position="209"/>
    </location>
</feature>
<comment type="cofactor">
    <cofactor evidence="15">
        <name>Zn(2+)</name>
        <dbReference type="ChEBI" id="CHEBI:29105"/>
    </cofactor>
    <text evidence="15">Binds 1 zinc ion per subunit. In the homodimer, two zinc ions are bound between subunits.</text>
</comment>
<dbReference type="SUPFAM" id="SSF54593">
    <property type="entry name" value="Glyoxalase/Bleomycin resistance protein/Dihydroxybiphenyl dioxygenase"/>
    <property type="match status" value="1"/>
</dbReference>
<evidence type="ECO:0000256" key="10">
    <source>
        <dbReference type="ARBA" id="ARBA00030892"/>
    </source>
</evidence>
<dbReference type="PANTHER" id="PTHR10374">
    <property type="entry name" value="LACTOYLGLUTATHIONE LYASE GLYOXALASE I"/>
    <property type="match status" value="1"/>
</dbReference>
<sequence>MLRVACRITPASFPVTRRLSLSLAKSFRQQSTLRSIKVVMAGKGKQELDSTPGATTKPDPATKGFVMNQTMYRVRDPAASVDFYSRILGMQLINRLDFEEAKFSLYFLAYESHDDIPDNFADRIEWQFSRKATVELTHNWGTESDPNFKGYHNGNDEPQGYGHIGIDVPDVAAACKRFSDLGVSFQKRPEDGRMKSIAFIKDPDGYWIEIFNSKASRAMAES</sequence>
<keyword evidence="6 15" id="KW-0862">Zinc</keyword>
<comment type="caution">
    <text evidence="17">The sequence shown here is derived from an EMBL/GenBank/DDBJ whole genome shotgun (WGS) entry which is preliminary data.</text>
</comment>
<reference evidence="17 18" key="1">
    <citation type="journal article" date="2024" name="Nat. Commun.">
        <title>Phylogenomics reveals the evolutionary origins of lichenization in chlorophyte algae.</title>
        <authorList>
            <person name="Puginier C."/>
            <person name="Libourel C."/>
            <person name="Otte J."/>
            <person name="Skaloud P."/>
            <person name="Haon M."/>
            <person name="Grisel S."/>
            <person name="Petersen M."/>
            <person name="Berrin J.G."/>
            <person name="Delaux P.M."/>
            <person name="Dal Grande F."/>
            <person name="Keller J."/>
        </authorList>
    </citation>
    <scope>NUCLEOTIDE SEQUENCE [LARGE SCALE GENOMIC DNA]</scope>
    <source>
        <strain evidence="17 18">SAG 2145</strain>
    </source>
</reference>
<proteinExistence type="inferred from homology"/>
<evidence type="ECO:0000256" key="2">
    <source>
        <dbReference type="ARBA" id="ARBA00010363"/>
    </source>
</evidence>
<dbReference type="InterPro" id="IPR018146">
    <property type="entry name" value="Glyoxalase_1_CS"/>
</dbReference>
<accession>A0AAW1S4P9</accession>
<evidence type="ECO:0000256" key="8">
    <source>
        <dbReference type="ARBA" id="ARBA00030291"/>
    </source>
</evidence>
<comment type="catalytic activity">
    <reaction evidence="13">
        <text>(R)-S-lactoylglutathione = methylglyoxal + glutathione</text>
        <dbReference type="Rhea" id="RHEA:19069"/>
        <dbReference type="ChEBI" id="CHEBI:17158"/>
        <dbReference type="ChEBI" id="CHEBI:57474"/>
        <dbReference type="ChEBI" id="CHEBI:57925"/>
        <dbReference type="EC" id="4.4.1.5"/>
    </reaction>
</comment>
<feature type="binding site" evidence="15">
    <location>
        <position position="209"/>
    </location>
    <ligand>
        <name>Zn(2+)</name>
        <dbReference type="ChEBI" id="CHEBI:29105"/>
        <note>ligand shared between dimeric partners</note>
    </ligand>
</feature>
<protein>
    <recommendedName>
        <fullName evidence="4">Lactoylglutathione lyase</fullName>
        <ecNumber evidence="3">4.4.1.5</ecNumber>
    </recommendedName>
    <alternativeName>
        <fullName evidence="10">Aldoketomutase</fullName>
    </alternativeName>
    <alternativeName>
        <fullName evidence="9">Glyoxalase I</fullName>
    </alternativeName>
    <alternativeName>
        <fullName evidence="8">Ketone-aldehyde mutase</fullName>
    </alternativeName>
    <alternativeName>
        <fullName evidence="11">Methylglyoxalase</fullName>
    </alternativeName>
    <alternativeName>
        <fullName evidence="12">S-D-lactoylglutathione methylglyoxal lyase</fullName>
    </alternativeName>
</protein>
<dbReference type="NCBIfam" id="TIGR00068">
    <property type="entry name" value="glyox_I"/>
    <property type="match status" value="1"/>
</dbReference>
<keyword evidence="5 15" id="KW-0479">Metal-binding</keyword>
<keyword evidence="18" id="KW-1185">Reference proteome</keyword>
<name>A0AAW1S4P9_9CHLO</name>